<sequence>MASYTHCAALAHLGATLHCTGPTTPRPRAAVPDVRGQDAGRRLQARQPAGLRRQHVQPHRPCTARSAGTPTPIVYKATDLAADESGGKLQRTRGWRW</sequence>
<name>A0A3L6T6Y4_PANMI</name>
<dbReference type="Proteomes" id="UP000275267">
    <property type="component" value="Unassembled WGS sequence"/>
</dbReference>
<organism evidence="2 3">
    <name type="scientific">Panicum miliaceum</name>
    <name type="common">Proso millet</name>
    <name type="synonym">Broomcorn millet</name>
    <dbReference type="NCBI Taxonomy" id="4540"/>
    <lineage>
        <taxon>Eukaryota</taxon>
        <taxon>Viridiplantae</taxon>
        <taxon>Streptophyta</taxon>
        <taxon>Embryophyta</taxon>
        <taxon>Tracheophyta</taxon>
        <taxon>Spermatophyta</taxon>
        <taxon>Magnoliopsida</taxon>
        <taxon>Liliopsida</taxon>
        <taxon>Poales</taxon>
        <taxon>Poaceae</taxon>
        <taxon>PACMAD clade</taxon>
        <taxon>Panicoideae</taxon>
        <taxon>Panicodae</taxon>
        <taxon>Paniceae</taxon>
        <taxon>Panicinae</taxon>
        <taxon>Panicum</taxon>
        <taxon>Panicum sect. Panicum</taxon>
    </lineage>
</organism>
<proteinExistence type="predicted"/>
<dbReference type="AlphaFoldDB" id="A0A3L6T6Y4"/>
<evidence type="ECO:0000313" key="2">
    <source>
        <dbReference type="EMBL" id="RLN33193.1"/>
    </source>
</evidence>
<protein>
    <submittedName>
        <fullName evidence="2">Uncharacterized protein</fullName>
    </submittedName>
</protein>
<accession>A0A3L6T6Y4</accession>
<dbReference type="EMBL" id="PQIB02000002">
    <property type="protein sequence ID" value="RLN33193.1"/>
    <property type="molecule type" value="Genomic_DNA"/>
</dbReference>
<feature type="region of interest" description="Disordered" evidence="1">
    <location>
        <begin position="17"/>
        <end position="73"/>
    </location>
</feature>
<evidence type="ECO:0000256" key="1">
    <source>
        <dbReference type="SAM" id="MobiDB-lite"/>
    </source>
</evidence>
<gene>
    <name evidence="2" type="ORF">C2845_PM03G02140</name>
</gene>
<comment type="caution">
    <text evidence="2">The sequence shown here is derived from an EMBL/GenBank/DDBJ whole genome shotgun (WGS) entry which is preliminary data.</text>
</comment>
<keyword evidence="3" id="KW-1185">Reference proteome</keyword>
<feature type="region of interest" description="Disordered" evidence="1">
    <location>
        <begin position="78"/>
        <end position="97"/>
    </location>
</feature>
<reference evidence="3" key="1">
    <citation type="journal article" date="2019" name="Nat. Commun.">
        <title>The genome of broomcorn millet.</title>
        <authorList>
            <person name="Zou C."/>
            <person name="Miki D."/>
            <person name="Li D."/>
            <person name="Tang Q."/>
            <person name="Xiao L."/>
            <person name="Rajput S."/>
            <person name="Deng P."/>
            <person name="Jia W."/>
            <person name="Huang R."/>
            <person name="Zhang M."/>
            <person name="Sun Y."/>
            <person name="Hu J."/>
            <person name="Fu X."/>
            <person name="Schnable P.S."/>
            <person name="Li F."/>
            <person name="Zhang H."/>
            <person name="Feng B."/>
            <person name="Zhu X."/>
            <person name="Liu R."/>
            <person name="Schnable J.C."/>
            <person name="Zhu J.-K."/>
            <person name="Zhang H."/>
        </authorList>
    </citation>
    <scope>NUCLEOTIDE SEQUENCE [LARGE SCALE GENOMIC DNA]</scope>
</reference>
<evidence type="ECO:0000313" key="3">
    <source>
        <dbReference type="Proteomes" id="UP000275267"/>
    </source>
</evidence>